<dbReference type="Proteomes" id="UP000658278">
    <property type="component" value="Unassembled WGS sequence"/>
</dbReference>
<gene>
    <name evidence="1" type="ORF">JIN81_01390</name>
</gene>
<evidence type="ECO:0000313" key="1">
    <source>
        <dbReference type="EMBL" id="MBK1825658.1"/>
    </source>
</evidence>
<dbReference type="RefSeq" id="WP_200275522.1">
    <property type="nucleotide sequence ID" value="NZ_JAENII010000001.1"/>
</dbReference>
<accession>A0A934R9G4</accession>
<sequence>MFGSIEVPLGRLLRAATADAHRRLDEQLSVEAITRSVSCCHDYLARHADALREVDGQLDWASIGALELPDLSARRARYALLLDSEMNAPEPSACARPSLSTAGMVGALYVLEGSVHGGREILKALNARFPNLGPESTSYLAGFGEETAVMWRSFLNWLDTLDFDAAGKEEASDAARMVFGVFTRHLGLTTEATA</sequence>
<name>A0A934R9G4_9BACT</name>
<organism evidence="1 2">
    <name type="scientific">Haloferula rosea</name>
    <dbReference type="NCBI Taxonomy" id="490093"/>
    <lineage>
        <taxon>Bacteria</taxon>
        <taxon>Pseudomonadati</taxon>
        <taxon>Verrucomicrobiota</taxon>
        <taxon>Verrucomicrobiia</taxon>
        <taxon>Verrucomicrobiales</taxon>
        <taxon>Verrucomicrobiaceae</taxon>
        <taxon>Haloferula</taxon>
    </lineage>
</organism>
<dbReference type="EMBL" id="JAENII010000001">
    <property type="protein sequence ID" value="MBK1825658.1"/>
    <property type="molecule type" value="Genomic_DNA"/>
</dbReference>
<dbReference type="Pfam" id="PF01126">
    <property type="entry name" value="Heme_oxygenase"/>
    <property type="match status" value="1"/>
</dbReference>
<dbReference type="CDD" id="cd19166">
    <property type="entry name" value="HemeO-bac"/>
    <property type="match status" value="1"/>
</dbReference>
<protein>
    <submittedName>
        <fullName evidence="1">Biliverdin-producing heme oxygenase</fullName>
    </submittedName>
</protein>
<dbReference type="AlphaFoldDB" id="A0A934R9G4"/>
<reference evidence="1" key="1">
    <citation type="submission" date="2021-01" db="EMBL/GenBank/DDBJ databases">
        <title>Modified the classification status of verrucomicrobia.</title>
        <authorList>
            <person name="Feng X."/>
        </authorList>
    </citation>
    <scope>NUCLEOTIDE SEQUENCE</scope>
    <source>
        <strain evidence="1">KCTC 22201</strain>
    </source>
</reference>
<dbReference type="InterPro" id="IPR016084">
    <property type="entry name" value="Haem_Oase-like_multi-hlx"/>
</dbReference>
<dbReference type="GO" id="GO:0004392">
    <property type="term" value="F:heme oxygenase (decyclizing) activity"/>
    <property type="evidence" value="ECO:0007669"/>
    <property type="project" value="InterPro"/>
</dbReference>
<comment type="caution">
    <text evidence="1">The sequence shown here is derived from an EMBL/GenBank/DDBJ whole genome shotgun (WGS) entry which is preliminary data.</text>
</comment>
<dbReference type="Gene3D" id="1.20.910.10">
    <property type="entry name" value="Heme oxygenase-like"/>
    <property type="match status" value="1"/>
</dbReference>
<proteinExistence type="predicted"/>
<dbReference type="InterPro" id="IPR016053">
    <property type="entry name" value="Haem_Oase-like"/>
</dbReference>
<dbReference type="SUPFAM" id="SSF48613">
    <property type="entry name" value="Heme oxygenase-like"/>
    <property type="match status" value="1"/>
</dbReference>
<keyword evidence="2" id="KW-1185">Reference proteome</keyword>
<evidence type="ECO:0000313" key="2">
    <source>
        <dbReference type="Proteomes" id="UP000658278"/>
    </source>
</evidence>
<dbReference type="GO" id="GO:0006788">
    <property type="term" value="P:heme oxidation"/>
    <property type="evidence" value="ECO:0007669"/>
    <property type="project" value="InterPro"/>
</dbReference>